<keyword evidence="2" id="KW-0472">Membrane</keyword>
<feature type="region of interest" description="Disordered" evidence="1">
    <location>
        <begin position="473"/>
        <end position="496"/>
    </location>
</feature>
<feature type="transmembrane region" description="Helical" evidence="2">
    <location>
        <begin position="12"/>
        <end position="31"/>
    </location>
</feature>
<name>A0ABT1KBK2_9ACTN</name>
<feature type="transmembrane region" description="Helical" evidence="2">
    <location>
        <begin position="221"/>
        <end position="240"/>
    </location>
</feature>
<dbReference type="EMBL" id="JAMZEC010000001">
    <property type="protein sequence ID" value="MCP2351380.1"/>
    <property type="molecule type" value="Genomic_DNA"/>
</dbReference>
<feature type="transmembrane region" description="Helical" evidence="2">
    <location>
        <begin position="88"/>
        <end position="115"/>
    </location>
</feature>
<protein>
    <recommendedName>
        <fullName evidence="5">ABC transporter permease</fullName>
    </recommendedName>
</protein>
<proteinExistence type="predicted"/>
<evidence type="ECO:0008006" key="5">
    <source>
        <dbReference type="Google" id="ProtNLM"/>
    </source>
</evidence>
<comment type="caution">
    <text evidence="3">The sequence shown here is derived from an EMBL/GenBank/DDBJ whole genome shotgun (WGS) entry which is preliminary data.</text>
</comment>
<evidence type="ECO:0000313" key="3">
    <source>
        <dbReference type="EMBL" id="MCP2351380.1"/>
    </source>
</evidence>
<gene>
    <name evidence="3" type="ORF">HD595_007502</name>
</gene>
<keyword evidence="2" id="KW-1133">Transmembrane helix</keyword>
<organism evidence="3 4">
    <name type="scientific">Nonomuraea roseoviolacea subsp. carminata</name>
    <dbReference type="NCBI Taxonomy" id="160689"/>
    <lineage>
        <taxon>Bacteria</taxon>
        <taxon>Bacillati</taxon>
        <taxon>Actinomycetota</taxon>
        <taxon>Actinomycetes</taxon>
        <taxon>Streptosporangiales</taxon>
        <taxon>Streptosporangiaceae</taxon>
        <taxon>Nonomuraea</taxon>
    </lineage>
</organism>
<feature type="transmembrane region" description="Helical" evidence="2">
    <location>
        <begin position="43"/>
        <end position="63"/>
    </location>
</feature>
<evidence type="ECO:0000256" key="1">
    <source>
        <dbReference type="SAM" id="MobiDB-lite"/>
    </source>
</evidence>
<evidence type="ECO:0000313" key="4">
    <source>
        <dbReference type="Proteomes" id="UP001320766"/>
    </source>
</evidence>
<keyword evidence="4" id="KW-1185">Reference proteome</keyword>
<reference evidence="3 4" key="1">
    <citation type="submission" date="2022-06" db="EMBL/GenBank/DDBJ databases">
        <title>Sequencing the genomes of 1000 actinobacteria strains.</title>
        <authorList>
            <person name="Klenk H.-P."/>
        </authorList>
    </citation>
    <scope>NUCLEOTIDE SEQUENCE [LARGE SCALE GENOMIC DNA]</scope>
    <source>
        <strain evidence="3 4">DSM 44170</strain>
    </source>
</reference>
<feature type="transmembrane region" description="Helical" evidence="2">
    <location>
        <begin position="150"/>
        <end position="167"/>
    </location>
</feature>
<keyword evidence="2" id="KW-0812">Transmembrane</keyword>
<dbReference type="RefSeq" id="WP_253777620.1">
    <property type="nucleotide sequence ID" value="NZ_BAAAVE010000002.1"/>
</dbReference>
<sequence length="496" mass="52163">MFVFELRRALRSPLLWGAAVLCLVLRLVAVWEWLPDLTIDPVSMSGAMLLLAAAGLLSAHLAVARDRRRSVPEALAALPGRAASRTSAAVAAVVAAGTGIAALVMALYLVIRAFMGPVAGRLDPFEAVAGVLAVPFAAALGAVLARWVRWAVAAPLAVFVVGAFTYLDGNQSGYGGWFLPVVLFHGPDWPGRPSGLHVVYLVAAVALMGALALLRHGPRPARVVAAVAAAAVAVPAGAVATARAPGAEVNALRFAAAARPERLPAWVRDHYLAPGSRRCERRGLLTYCAFPGYEPWIPLWAAAAGPVAEALPPWRRDRLPVVRQWAESWATYEDDDAPSVRAFMVWGRGGTGEDHRALLAAGLIDLVTGLRRGNTSGGEGCDARGQARTVVALWLLGQVVPPALPQDRLVQIGGSSYAAGPFPLGVGYGSAEVGYARRLLASPGARARVWAHWDTLMDPRTGIEQALPLLGLRPEATPAPKRPETAAGPVRGRPCG</sequence>
<evidence type="ECO:0000256" key="2">
    <source>
        <dbReference type="SAM" id="Phobius"/>
    </source>
</evidence>
<dbReference type="Proteomes" id="UP001320766">
    <property type="component" value="Unassembled WGS sequence"/>
</dbReference>
<accession>A0ABT1KBK2</accession>
<feature type="transmembrane region" description="Helical" evidence="2">
    <location>
        <begin position="194"/>
        <end position="214"/>
    </location>
</feature>
<feature type="transmembrane region" description="Helical" evidence="2">
    <location>
        <begin position="127"/>
        <end position="145"/>
    </location>
</feature>